<accession>A0A0C9U5V0</accession>
<name>A0A0C9U5V0_PAXIN</name>
<dbReference type="OrthoDB" id="2711343at2759"/>
<organism evidence="1 2">
    <name type="scientific">Paxillus involutus ATCC 200175</name>
    <dbReference type="NCBI Taxonomy" id="664439"/>
    <lineage>
        <taxon>Eukaryota</taxon>
        <taxon>Fungi</taxon>
        <taxon>Dikarya</taxon>
        <taxon>Basidiomycota</taxon>
        <taxon>Agaricomycotina</taxon>
        <taxon>Agaricomycetes</taxon>
        <taxon>Agaricomycetidae</taxon>
        <taxon>Boletales</taxon>
        <taxon>Paxilineae</taxon>
        <taxon>Paxillaceae</taxon>
        <taxon>Paxillus</taxon>
    </lineage>
</organism>
<proteinExistence type="predicted"/>
<dbReference type="HOGENOM" id="CLU_1741160_0_0_1"/>
<keyword evidence="2" id="KW-1185">Reference proteome</keyword>
<dbReference type="Proteomes" id="UP000053647">
    <property type="component" value="Unassembled WGS sequence"/>
</dbReference>
<dbReference type="AlphaFoldDB" id="A0A0C9U5V0"/>
<dbReference type="EMBL" id="KN819340">
    <property type="protein sequence ID" value="KIJ14807.1"/>
    <property type="molecule type" value="Genomic_DNA"/>
</dbReference>
<reference evidence="1 2" key="1">
    <citation type="submission" date="2014-06" db="EMBL/GenBank/DDBJ databases">
        <authorList>
            <consortium name="DOE Joint Genome Institute"/>
            <person name="Kuo A."/>
            <person name="Kohler A."/>
            <person name="Nagy L.G."/>
            <person name="Floudas D."/>
            <person name="Copeland A."/>
            <person name="Barry K.W."/>
            <person name="Cichocki N."/>
            <person name="Veneault-Fourrey C."/>
            <person name="LaButti K."/>
            <person name="Lindquist E.A."/>
            <person name="Lipzen A."/>
            <person name="Lundell T."/>
            <person name="Morin E."/>
            <person name="Murat C."/>
            <person name="Sun H."/>
            <person name="Tunlid A."/>
            <person name="Henrissat B."/>
            <person name="Grigoriev I.V."/>
            <person name="Hibbett D.S."/>
            <person name="Martin F."/>
            <person name="Nordberg H.P."/>
            <person name="Cantor M.N."/>
            <person name="Hua S.X."/>
        </authorList>
    </citation>
    <scope>NUCLEOTIDE SEQUENCE [LARGE SCALE GENOMIC DNA]</scope>
    <source>
        <strain evidence="1 2">ATCC 200175</strain>
    </source>
</reference>
<sequence>MLGGGPRSSGLGVGGIESGTAFSPFELGAAIPLALSFPSPFPPFPLTSSSFPFDLEAFDGPFDVPTGIVVPAPFAFGFEVPVASSLAVWRVELGFWGSTWAWWTSSSSPSSSSGSLPPRLLDFTSPRLPWSSSRVRRVPLRGTWPFRLRW</sequence>
<gene>
    <name evidence="1" type="ORF">PAXINDRAFT_169493</name>
</gene>
<evidence type="ECO:0000313" key="1">
    <source>
        <dbReference type="EMBL" id="KIJ14807.1"/>
    </source>
</evidence>
<protein>
    <submittedName>
        <fullName evidence="1">Uncharacterized protein</fullName>
    </submittedName>
</protein>
<evidence type="ECO:0000313" key="2">
    <source>
        <dbReference type="Proteomes" id="UP000053647"/>
    </source>
</evidence>
<reference evidence="2" key="2">
    <citation type="submission" date="2015-01" db="EMBL/GenBank/DDBJ databases">
        <title>Evolutionary Origins and Diversification of the Mycorrhizal Mutualists.</title>
        <authorList>
            <consortium name="DOE Joint Genome Institute"/>
            <consortium name="Mycorrhizal Genomics Consortium"/>
            <person name="Kohler A."/>
            <person name="Kuo A."/>
            <person name="Nagy L.G."/>
            <person name="Floudas D."/>
            <person name="Copeland A."/>
            <person name="Barry K.W."/>
            <person name="Cichocki N."/>
            <person name="Veneault-Fourrey C."/>
            <person name="LaButti K."/>
            <person name="Lindquist E.A."/>
            <person name="Lipzen A."/>
            <person name="Lundell T."/>
            <person name="Morin E."/>
            <person name="Murat C."/>
            <person name="Riley R."/>
            <person name="Ohm R."/>
            <person name="Sun H."/>
            <person name="Tunlid A."/>
            <person name="Henrissat B."/>
            <person name="Grigoriev I.V."/>
            <person name="Hibbett D.S."/>
            <person name="Martin F."/>
        </authorList>
    </citation>
    <scope>NUCLEOTIDE SEQUENCE [LARGE SCALE GENOMIC DNA]</scope>
    <source>
        <strain evidence="2">ATCC 200175</strain>
    </source>
</reference>